<dbReference type="Ensembl" id="ENSMMUT00000106418.1">
    <property type="protein sequence ID" value="ENSMMUP00000077188.1"/>
    <property type="gene ID" value="ENSMMUG00000053070.1"/>
</dbReference>
<accession>A0A5F8AGZ5</accession>
<dbReference type="AlphaFoldDB" id="A0A5F8AGZ5"/>
<organism evidence="1 2">
    <name type="scientific">Macaca mulatta</name>
    <name type="common">Rhesus macaque</name>
    <dbReference type="NCBI Taxonomy" id="9544"/>
    <lineage>
        <taxon>Eukaryota</taxon>
        <taxon>Metazoa</taxon>
        <taxon>Chordata</taxon>
        <taxon>Craniata</taxon>
        <taxon>Vertebrata</taxon>
        <taxon>Euteleostomi</taxon>
        <taxon>Mammalia</taxon>
        <taxon>Eutheria</taxon>
        <taxon>Euarchontoglires</taxon>
        <taxon>Primates</taxon>
        <taxon>Haplorrhini</taxon>
        <taxon>Catarrhini</taxon>
        <taxon>Cercopithecidae</taxon>
        <taxon>Cercopithecinae</taxon>
        <taxon>Macaca</taxon>
    </lineage>
</organism>
<keyword evidence="2" id="KW-1185">Reference proteome</keyword>
<dbReference type="PRINTS" id="PR02045">
    <property type="entry name" value="F138DOMAIN"/>
</dbReference>
<reference evidence="2" key="1">
    <citation type="journal article" date="2007" name="Science">
        <title>Evolutionary and biomedical insights from the rhesus macaque genome.</title>
        <authorList>
            <person name="Gibbs R.A."/>
            <person name="Rogers J."/>
            <person name="Katze M.G."/>
            <person name="Bumgarner R."/>
            <person name="Weinstock G.M."/>
            <person name="Mardis E.R."/>
            <person name="Remington K.A."/>
            <person name="Strausberg R.L."/>
            <person name="Venter J.C."/>
            <person name="Wilson R.K."/>
            <person name="Batzer M.A."/>
            <person name="Bustamante C.D."/>
            <person name="Eichler E.E."/>
            <person name="Hahn M.W."/>
            <person name="Hardison R.C."/>
            <person name="Makova K.D."/>
            <person name="Miller W."/>
            <person name="Milosavljevic A."/>
            <person name="Palermo R.E."/>
            <person name="Siepel A."/>
            <person name="Sikela J.M."/>
            <person name="Attaway T."/>
            <person name="Bell S."/>
            <person name="Bernard K.E."/>
            <person name="Buhay C.J."/>
            <person name="Chandrabose M.N."/>
            <person name="Dao M."/>
            <person name="Davis C."/>
            <person name="Delehaunty K.D."/>
            <person name="Ding Y."/>
            <person name="Dinh H.H."/>
            <person name="Dugan-Rocha S."/>
            <person name="Fulton L.A."/>
            <person name="Gabisi R.A."/>
            <person name="Garner T.T."/>
            <person name="Godfrey J."/>
            <person name="Hawes A.C."/>
            <person name="Hernandez J."/>
            <person name="Hines S."/>
            <person name="Holder M."/>
            <person name="Hume J."/>
            <person name="Jhangiani S.N."/>
            <person name="Joshi V."/>
            <person name="Khan Z.M."/>
            <person name="Kirkness E.F."/>
            <person name="Cree A."/>
            <person name="Fowler R.G."/>
            <person name="Lee S."/>
            <person name="Lewis L.R."/>
            <person name="Li Z."/>
            <person name="Liu Y.-S."/>
            <person name="Moore S.M."/>
            <person name="Muzny D."/>
            <person name="Nazareth L.V."/>
            <person name="Ngo D.N."/>
            <person name="Okwuonu G.O."/>
            <person name="Pai G."/>
            <person name="Parker D."/>
            <person name="Paul H.A."/>
            <person name="Pfannkoch C."/>
            <person name="Pohl C.S."/>
            <person name="Rogers Y.-H.C."/>
            <person name="Ruiz S.J."/>
            <person name="Sabo A."/>
            <person name="Santibanez J."/>
            <person name="Schneider B.W."/>
            <person name="Smith S.M."/>
            <person name="Sodergren E."/>
            <person name="Svatek A.F."/>
            <person name="Utterback T.R."/>
            <person name="Vattathil S."/>
            <person name="Warren W."/>
            <person name="White C.S."/>
            <person name="Chinwalla A.T."/>
            <person name="Feng Y."/>
            <person name="Halpern A.L."/>
            <person name="Hillier L.W."/>
            <person name="Huang X."/>
            <person name="Minx P."/>
            <person name="Nelson J.O."/>
            <person name="Pepin K.H."/>
            <person name="Qin X."/>
            <person name="Sutton G.G."/>
            <person name="Venter E."/>
            <person name="Walenz B.P."/>
            <person name="Wallis J.W."/>
            <person name="Worley K.C."/>
            <person name="Yang S.-P."/>
            <person name="Jones S.M."/>
            <person name="Marra M.A."/>
            <person name="Rocchi M."/>
            <person name="Schein J.E."/>
            <person name="Baertsch R."/>
            <person name="Clarke L."/>
            <person name="Csuros M."/>
            <person name="Glasscock J."/>
            <person name="Harris R.A."/>
            <person name="Havlak P."/>
            <person name="Jackson A.R."/>
            <person name="Jiang H."/>
            <person name="Liu Y."/>
            <person name="Messina D.N."/>
            <person name="Shen Y."/>
            <person name="Song H.X.-Z."/>
            <person name="Wylie T."/>
            <person name="Zhang L."/>
            <person name="Birney E."/>
            <person name="Han K."/>
            <person name="Konkel M.K."/>
            <person name="Lee J."/>
            <person name="Smit A.F.A."/>
            <person name="Ullmer B."/>
            <person name="Wang H."/>
            <person name="Xing J."/>
            <person name="Burhans R."/>
            <person name="Cheng Z."/>
            <person name="Karro J.E."/>
            <person name="Ma J."/>
            <person name="Raney B."/>
            <person name="She X."/>
            <person name="Cox M.J."/>
            <person name="Demuth J.P."/>
            <person name="Dumas L.J."/>
            <person name="Han S.-G."/>
            <person name="Hopkins J."/>
            <person name="Karimpour-Fard A."/>
            <person name="Kim Y.H."/>
            <person name="Pollack J.R."/>
            <person name="Vinar T."/>
            <person name="Addo-Quaye C."/>
            <person name="Degenhardt J."/>
            <person name="Denby A."/>
            <person name="Hubisz M.J."/>
            <person name="Indap A."/>
            <person name="Kosiol C."/>
            <person name="Lahn B.T."/>
            <person name="Lawson H.A."/>
            <person name="Marklein A."/>
            <person name="Nielsen R."/>
            <person name="Vallender E.J."/>
            <person name="Clark A.G."/>
            <person name="Ferguson B."/>
            <person name="Hernandez R.D."/>
            <person name="Hirani K."/>
            <person name="Kehrer-Sawatzki H."/>
            <person name="Kolb J."/>
            <person name="Patil S."/>
            <person name="Pu L.-L."/>
            <person name="Ren Y."/>
            <person name="Smith D.G."/>
            <person name="Wheeler D.A."/>
            <person name="Schenck I."/>
            <person name="Ball E.V."/>
            <person name="Chen R."/>
            <person name="Cooper D.N."/>
            <person name="Giardine B."/>
            <person name="Hsu F."/>
            <person name="Kent W.J."/>
            <person name="Lesk A."/>
            <person name="Nelson D.L."/>
            <person name="O'brien W.E."/>
            <person name="Pruefer K."/>
            <person name="Stenson P.D."/>
            <person name="Wallace J.C."/>
            <person name="Ke H."/>
            <person name="Liu X.-M."/>
            <person name="Wang P."/>
            <person name="Xiang A.P."/>
            <person name="Yang F."/>
            <person name="Barber G.P."/>
            <person name="Haussler D."/>
            <person name="Karolchik D."/>
            <person name="Kern A.D."/>
            <person name="Kuhn R.M."/>
            <person name="Smith K.E."/>
            <person name="Zwieg A.S."/>
        </authorList>
    </citation>
    <scope>NUCLEOTIDE SEQUENCE [LARGE SCALE GENOMIC DNA]</scope>
    <source>
        <strain evidence="2">17573</strain>
    </source>
</reference>
<sequence>MKLALGDRVSLCGLSTWNYRCVPPHPANFCIFSRDGVLPRWPGWSRTPDLSLEYSGVISAHSNLCLPGSSDSPASASRVAGITGMHHHIRLIFVFLVEMGFCHVVQAGLELLASGDPPVSSSQSAGVTGVSHCTRPFFA</sequence>
<evidence type="ECO:0000313" key="1">
    <source>
        <dbReference type="Ensembl" id="ENSMMUP00000077188.1"/>
    </source>
</evidence>
<dbReference type="GeneTree" id="ENSGT01120000271815"/>
<name>A0A5F8AGZ5_MACMU</name>
<dbReference type="Proteomes" id="UP000006718">
    <property type="component" value="Chromosome 19"/>
</dbReference>
<dbReference type="Bgee" id="ENSMMUG00000053070">
    <property type="expression patterns" value="Expressed in cerebellar cortex and 12 other cell types or tissues"/>
</dbReference>
<reference evidence="1" key="2">
    <citation type="submission" date="2019-01" db="EMBL/GenBank/DDBJ databases">
        <authorList>
            <person name="Graves T."/>
            <person name="Eichler E.E."/>
            <person name="Wilson R.K."/>
        </authorList>
    </citation>
    <scope>NUCLEOTIDE SEQUENCE [LARGE SCALE GENOMIC DNA]</scope>
    <source>
        <strain evidence="1">17573</strain>
    </source>
</reference>
<reference evidence="1" key="3">
    <citation type="submission" date="2025-08" db="UniProtKB">
        <authorList>
            <consortium name="Ensembl"/>
        </authorList>
    </citation>
    <scope>IDENTIFICATION</scope>
    <source>
        <strain evidence="1">17573</strain>
    </source>
</reference>
<proteinExistence type="predicted"/>
<reference evidence="1" key="4">
    <citation type="submission" date="2025-09" db="UniProtKB">
        <authorList>
            <consortium name="Ensembl"/>
        </authorList>
    </citation>
    <scope>IDENTIFICATION</scope>
    <source>
        <strain evidence="1">17573</strain>
    </source>
</reference>
<protein>
    <submittedName>
        <fullName evidence="1">Uncharacterized protein</fullName>
    </submittedName>
</protein>
<dbReference type="InParanoid" id="A0A5F8AGZ5"/>
<dbReference type="PANTHER" id="PTHR12138:SF152">
    <property type="entry name" value="C2H2-TYPE DOMAIN-CONTAINING PROTEIN"/>
    <property type="match status" value="1"/>
</dbReference>
<evidence type="ECO:0000313" key="2">
    <source>
        <dbReference type="Proteomes" id="UP000006718"/>
    </source>
</evidence>
<dbReference type="VEuPathDB" id="HostDB:ENSMMUG00000053070"/>
<dbReference type="PANTHER" id="PTHR12138">
    <property type="entry name" value="PRIMATE-EXPANDED PROTEIN FAMILY"/>
    <property type="match status" value="1"/>
</dbReference>